<dbReference type="Proteomes" id="UP001187682">
    <property type="component" value="Unassembled WGS sequence"/>
</dbReference>
<dbReference type="GO" id="GO:0016020">
    <property type="term" value="C:membrane"/>
    <property type="evidence" value="ECO:0007669"/>
    <property type="project" value="UniProtKB-SubCell"/>
</dbReference>
<evidence type="ECO:0000256" key="4">
    <source>
        <dbReference type="ARBA" id="ARBA00023136"/>
    </source>
</evidence>
<comment type="similarity">
    <text evidence="2 5">Belongs to the CDP-alcohol phosphatidyltransferase class-I family.</text>
</comment>
<keyword evidence="8" id="KW-1185">Reference proteome</keyword>
<evidence type="ECO:0000313" key="8">
    <source>
        <dbReference type="Proteomes" id="UP001187682"/>
    </source>
</evidence>
<comment type="subcellular location">
    <subcellularLocation>
        <location evidence="1">Membrane</location>
    </subcellularLocation>
</comment>
<evidence type="ECO:0000256" key="5">
    <source>
        <dbReference type="RuleBase" id="RU003750"/>
    </source>
</evidence>
<dbReference type="InterPro" id="IPR014472">
    <property type="entry name" value="CHOPT"/>
</dbReference>
<dbReference type="InterPro" id="IPR000462">
    <property type="entry name" value="CDP-OH_P_trans"/>
</dbReference>
<dbReference type="InterPro" id="IPR048254">
    <property type="entry name" value="CDP_ALCOHOL_P_TRANSF_CS"/>
</dbReference>
<keyword evidence="6" id="KW-0812">Transmembrane</keyword>
<keyword evidence="3 5" id="KW-0808">Transferase</keyword>
<evidence type="ECO:0000256" key="6">
    <source>
        <dbReference type="SAM" id="Phobius"/>
    </source>
</evidence>
<dbReference type="AlphaFoldDB" id="A0AAE8MZ00"/>
<reference evidence="7" key="1">
    <citation type="submission" date="2018-03" db="EMBL/GenBank/DDBJ databases">
        <authorList>
            <person name="Guldener U."/>
        </authorList>
    </citation>
    <scope>NUCLEOTIDE SEQUENCE</scope>
</reference>
<feature type="transmembrane region" description="Helical" evidence="6">
    <location>
        <begin position="87"/>
        <end position="105"/>
    </location>
</feature>
<keyword evidence="6" id="KW-1133">Transmembrane helix</keyword>
<dbReference type="PROSITE" id="PS00379">
    <property type="entry name" value="CDP_ALCOHOL_P_TRANSF"/>
    <property type="match status" value="1"/>
</dbReference>
<evidence type="ECO:0000313" key="7">
    <source>
        <dbReference type="EMBL" id="SPO02229.1"/>
    </source>
</evidence>
<dbReference type="Gene3D" id="1.20.120.1760">
    <property type="match status" value="1"/>
</dbReference>
<organism evidence="7 8">
    <name type="scientific">Cephalotrichum gorgonifer</name>
    <dbReference type="NCBI Taxonomy" id="2041049"/>
    <lineage>
        <taxon>Eukaryota</taxon>
        <taxon>Fungi</taxon>
        <taxon>Dikarya</taxon>
        <taxon>Ascomycota</taxon>
        <taxon>Pezizomycotina</taxon>
        <taxon>Sordariomycetes</taxon>
        <taxon>Hypocreomycetidae</taxon>
        <taxon>Microascales</taxon>
        <taxon>Microascaceae</taxon>
        <taxon>Cephalotrichum</taxon>
    </lineage>
</organism>
<protein>
    <submittedName>
        <fullName evidence="7">Related to ethanolaminephosphotransferase (Aminoalcoholphosphotransferase)</fullName>
    </submittedName>
</protein>
<feature type="transmembrane region" description="Helical" evidence="6">
    <location>
        <begin position="270"/>
        <end position="290"/>
    </location>
</feature>
<feature type="transmembrane region" description="Helical" evidence="6">
    <location>
        <begin position="60"/>
        <end position="81"/>
    </location>
</feature>
<dbReference type="PANTHER" id="PTHR10414:SF77">
    <property type="entry name" value="CDP-ALCOHOL PHOSPHATIDYLTRANSFERASE FAMILY PROTEIN"/>
    <property type="match status" value="1"/>
</dbReference>
<dbReference type="PANTHER" id="PTHR10414">
    <property type="entry name" value="ETHANOLAMINEPHOSPHOTRANSFERASE"/>
    <property type="match status" value="1"/>
</dbReference>
<dbReference type="FunFam" id="1.20.120.1760:FF:000029">
    <property type="entry name" value="CDP-alcohol phosphatidyltransferase protein"/>
    <property type="match status" value="1"/>
</dbReference>
<feature type="transmembrane region" description="Helical" evidence="6">
    <location>
        <begin position="236"/>
        <end position="258"/>
    </location>
</feature>
<dbReference type="GO" id="GO:0016780">
    <property type="term" value="F:phosphotransferase activity, for other substituted phosphate groups"/>
    <property type="evidence" value="ECO:0007669"/>
    <property type="project" value="InterPro"/>
</dbReference>
<sequence length="423" mass="46523">MALAPSKREAAAECISDEALSHLKTYKYSSVDKSPVSKYILGPYWNAGVKLLPLWLAPNMVTLIGFFFILGNIGLLVAYMPDLVGPGPMWLYFSFAFGLFMYQTMDNLDGKQARRTGTSSGLGELFDHGIDSLNCTLASLLETAAMGLGTSKSGVVTALCPCIPMFFSTWETYHTHTLYLGYINGPTEGLLIACAIMIVSGIYGPAVWTQPITNFVGERYLFGYAAVIGDTSCRDIWITLLIGSTFTAHVPFCVFNVIRARRSRGLPVAPVFLEWTPMLVYTLGIGAWLFSPHSSLLTDNHLVLFCITMSFVFGRMTTKMILAHLTRQPFPYWTVMLTPLVGGAVMVNLPRFGLAAVSAATELKYLYAYLLFAAVVYFRWAFLVVTSICRFLGINALTIPKEKQLENSRLLALSNGTAGKKAT</sequence>
<accession>A0AAE8MZ00</accession>
<keyword evidence="4 6" id="KW-0472">Membrane</keyword>
<feature type="transmembrane region" description="Helical" evidence="6">
    <location>
        <begin position="189"/>
        <end position="208"/>
    </location>
</feature>
<gene>
    <name evidence="7" type="ORF">DNG_04902</name>
</gene>
<evidence type="ECO:0000256" key="1">
    <source>
        <dbReference type="ARBA" id="ARBA00004370"/>
    </source>
</evidence>
<name>A0AAE8MZ00_9PEZI</name>
<dbReference type="PIRSF" id="PIRSF015665">
    <property type="entry name" value="CHOPT"/>
    <property type="match status" value="1"/>
</dbReference>
<dbReference type="EMBL" id="ONZQ02000006">
    <property type="protein sequence ID" value="SPO02229.1"/>
    <property type="molecule type" value="Genomic_DNA"/>
</dbReference>
<dbReference type="InterPro" id="IPR043130">
    <property type="entry name" value="CDP-OH_PTrfase_TM_dom"/>
</dbReference>
<evidence type="ECO:0000256" key="2">
    <source>
        <dbReference type="ARBA" id="ARBA00010441"/>
    </source>
</evidence>
<dbReference type="GO" id="GO:0008654">
    <property type="term" value="P:phospholipid biosynthetic process"/>
    <property type="evidence" value="ECO:0007669"/>
    <property type="project" value="InterPro"/>
</dbReference>
<feature type="transmembrane region" description="Helical" evidence="6">
    <location>
        <begin position="302"/>
        <end position="318"/>
    </location>
</feature>
<feature type="transmembrane region" description="Helical" evidence="6">
    <location>
        <begin position="330"/>
        <end position="349"/>
    </location>
</feature>
<proteinExistence type="inferred from homology"/>
<comment type="caution">
    <text evidence="7">The sequence shown here is derived from an EMBL/GenBank/DDBJ whole genome shotgun (WGS) entry which is preliminary data.</text>
</comment>
<evidence type="ECO:0000256" key="3">
    <source>
        <dbReference type="ARBA" id="ARBA00022679"/>
    </source>
</evidence>
<feature type="transmembrane region" description="Helical" evidence="6">
    <location>
        <begin position="369"/>
        <end position="393"/>
    </location>
</feature>
<dbReference type="Pfam" id="PF01066">
    <property type="entry name" value="CDP-OH_P_transf"/>
    <property type="match status" value="1"/>
</dbReference>